<evidence type="ECO:0000313" key="1">
    <source>
        <dbReference type="EMBL" id="CAI9924182.1"/>
    </source>
</evidence>
<accession>A0AA86NR24</accession>
<proteinExistence type="predicted"/>
<reference evidence="1" key="1">
    <citation type="submission" date="2023-06" db="EMBL/GenBank/DDBJ databases">
        <authorList>
            <person name="Kurt Z."/>
        </authorList>
    </citation>
    <scope>NUCLEOTIDE SEQUENCE</scope>
</reference>
<reference evidence="2 3" key="2">
    <citation type="submission" date="2024-07" db="EMBL/GenBank/DDBJ databases">
        <authorList>
            <person name="Akdeniz Z."/>
        </authorList>
    </citation>
    <scope>NUCLEOTIDE SEQUENCE [LARGE SCALE GENOMIC DNA]</scope>
</reference>
<organism evidence="1">
    <name type="scientific">Hexamita inflata</name>
    <dbReference type="NCBI Taxonomy" id="28002"/>
    <lineage>
        <taxon>Eukaryota</taxon>
        <taxon>Metamonada</taxon>
        <taxon>Diplomonadida</taxon>
        <taxon>Hexamitidae</taxon>
        <taxon>Hexamitinae</taxon>
        <taxon>Hexamita</taxon>
    </lineage>
</organism>
<keyword evidence="3" id="KW-1185">Reference proteome</keyword>
<evidence type="ECO:0000313" key="2">
    <source>
        <dbReference type="EMBL" id="CAL6023559.1"/>
    </source>
</evidence>
<protein>
    <submittedName>
        <fullName evidence="2">Hypothetical_protein</fullName>
    </submittedName>
</protein>
<sequence>MLLQSSFQYISNKKLEPPEIPLGLGLGTDQQLIFFVYYTTKSRLLDSQMKLQAGHRQVSCKYQIFINQNLKIAKDNLYSIFSSKLFNPVLNHIIQRRFPGQTVQLNFGSLIKVNIQSYI</sequence>
<evidence type="ECO:0000313" key="3">
    <source>
        <dbReference type="Proteomes" id="UP001642409"/>
    </source>
</evidence>
<dbReference type="Proteomes" id="UP001642409">
    <property type="component" value="Unassembled WGS sequence"/>
</dbReference>
<comment type="caution">
    <text evidence="1">The sequence shown here is derived from an EMBL/GenBank/DDBJ whole genome shotgun (WGS) entry which is preliminary data.</text>
</comment>
<dbReference type="EMBL" id="CAXDID020000093">
    <property type="protein sequence ID" value="CAL6023559.1"/>
    <property type="molecule type" value="Genomic_DNA"/>
</dbReference>
<dbReference type="EMBL" id="CATOUU010000302">
    <property type="protein sequence ID" value="CAI9924182.1"/>
    <property type="molecule type" value="Genomic_DNA"/>
</dbReference>
<dbReference type="AlphaFoldDB" id="A0AA86NR24"/>
<name>A0AA86NR24_9EUKA</name>
<gene>
    <name evidence="1" type="ORF">HINF_LOCUS11827</name>
    <name evidence="2" type="ORF">HINF_LOCUS29195</name>
</gene>